<keyword evidence="4 9" id="KW-0997">Cell inner membrane</keyword>
<evidence type="ECO:0000256" key="4">
    <source>
        <dbReference type="ARBA" id="ARBA00022519"/>
    </source>
</evidence>
<dbReference type="EMBL" id="JAESVN010000001">
    <property type="protein sequence ID" value="MBL4916411.1"/>
    <property type="molecule type" value="Genomic_DNA"/>
</dbReference>
<proteinExistence type="inferred from homology"/>
<evidence type="ECO:0000256" key="5">
    <source>
        <dbReference type="ARBA" id="ARBA00022692"/>
    </source>
</evidence>
<evidence type="ECO:0000313" key="12">
    <source>
        <dbReference type="Proteomes" id="UP000648908"/>
    </source>
</evidence>
<dbReference type="GO" id="GO:0005886">
    <property type="term" value="C:plasma membrane"/>
    <property type="evidence" value="ECO:0007669"/>
    <property type="project" value="UniProtKB-SubCell"/>
</dbReference>
<evidence type="ECO:0000313" key="11">
    <source>
        <dbReference type="EMBL" id="MBL4916411.1"/>
    </source>
</evidence>
<keyword evidence="3" id="KW-1003">Cell membrane</keyword>
<feature type="transmembrane region" description="Helical" evidence="9">
    <location>
        <begin position="21"/>
        <end position="40"/>
    </location>
</feature>
<dbReference type="Proteomes" id="UP000648908">
    <property type="component" value="Unassembled WGS sequence"/>
</dbReference>
<dbReference type="RefSeq" id="WP_202687069.1">
    <property type="nucleotide sequence ID" value="NZ_JAESVN010000001.1"/>
</dbReference>
<feature type="domain" description="Tripartite ATP-independent periplasmic transporters DctQ component" evidence="10">
    <location>
        <begin position="26"/>
        <end position="159"/>
    </location>
</feature>
<dbReference type="GO" id="GO:0022857">
    <property type="term" value="F:transmembrane transporter activity"/>
    <property type="evidence" value="ECO:0007669"/>
    <property type="project" value="UniProtKB-UniRule"/>
</dbReference>
<evidence type="ECO:0000259" key="10">
    <source>
        <dbReference type="Pfam" id="PF04290"/>
    </source>
</evidence>
<name>A0A8K0XZ45_9RHOB</name>
<keyword evidence="2 9" id="KW-0813">Transport</keyword>
<dbReference type="InterPro" id="IPR007387">
    <property type="entry name" value="TRAP_DctQ"/>
</dbReference>
<keyword evidence="5 9" id="KW-0812">Transmembrane</keyword>
<dbReference type="InterPro" id="IPR055348">
    <property type="entry name" value="DctQ"/>
</dbReference>
<evidence type="ECO:0000256" key="1">
    <source>
        <dbReference type="ARBA" id="ARBA00004429"/>
    </source>
</evidence>
<feature type="transmembrane region" description="Helical" evidence="9">
    <location>
        <begin position="92"/>
        <end position="111"/>
    </location>
</feature>
<keyword evidence="6 9" id="KW-1133">Transmembrane helix</keyword>
<evidence type="ECO:0000256" key="9">
    <source>
        <dbReference type="RuleBase" id="RU369079"/>
    </source>
</evidence>
<protein>
    <recommendedName>
        <fullName evidence="9">TRAP transporter small permease protein</fullName>
    </recommendedName>
</protein>
<evidence type="ECO:0000256" key="2">
    <source>
        <dbReference type="ARBA" id="ARBA00022448"/>
    </source>
</evidence>
<evidence type="ECO:0000256" key="6">
    <source>
        <dbReference type="ARBA" id="ARBA00022989"/>
    </source>
</evidence>
<evidence type="ECO:0000256" key="8">
    <source>
        <dbReference type="ARBA" id="ARBA00038436"/>
    </source>
</evidence>
<reference evidence="11" key="1">
    <citation type="submission" date="2021-01" db="EMBL/GenBank/DDBJ databases">
        <title>Tabrizicola alba sp. nov. a motile alkaliphilic bacterium isolated from a soda lake.</title>
        <authorList>
            <person name="Szuroczki S."/>
            <person name="Abbaszade G."/>
            <person name="Schumann P."/>
            <person name="Toth E."/>
        </authorList>
    </citation>
    <scope>NUCLEOTIDE SEQUENCE</scope>
    <source>
        <strain evidence="11">DMG-N-6</strain>
    </source>
</reference>
<organism evidence="11 12">
    <name type="scientific">Szabonella alba</name>
    <dbReference type="NCBI Taxonomy" id="2804194"/>
    <lineage>
        <taxon>Bacteria</taxon>
        <taxon>Pseudomonadati</taxon>
        <taxon>Pseudomonadota</taxon>
        <taxon>Alphaproteobacteria</taxon>
        <taxon>Rhodobacterales</taxon>
        <taxon>Paracoccaceae</taxon>
        <taxon>Szabonella</taxon>
    </lineage>
</organism>
<dbReference type="PANTHER" id="PTHR35011:SF4">
    <property type="entry name" value="SLL1102 PROTEIN"/>
    <property type="match status" value="1"/>
</dbReference>
<keyword evidence="12" id="KW-1185">Reference proteome</keyword>
<comment type="subunit">
    <text evidence="9">The complex comprises the extracytoplasmic solute receptor protein and the two transmembrane proteins.</text>
</comment>
<dbReference type="PANTHER" id="PTHR35011">
    <property type="entry name" value="2,3-DIKETO-L-GULONATE TRAP TRANSPORTER SMALL PERMEASE PROTEIN YIAM"/>
    <property type="match status" value="1"/>
</dbReference>
<dbReference type="Pfam" id="PF04290">
    <property type="entry name" value="DctQ"/>
    <property type="match status" value="1"/>
</dbReference>
<sequence>MERLADGLDRINRAVGAVTMWAALAMVLVQFAIVLMRYVFGYTSIFVNESVLYLHASLFMLGAGYTMLVGGHVRVDIFYATATARSKALIDIFGHLVLLAPATLILLYWSWPTVSRAWAIREGAMSVGGIPASYLLKTLIPAFCVLLLIQGISALIRDVIRLSQGDRHGA</sequence>
<feature type="transmembrane region" description="Helical" evidence="9">
    <location>
        <begin position="131"/>
        <end position="156"/>
    </location>
</feature>
<keyword evidence="7 9" id="KW-0472">Membrane</keyword>
<gene>
    <name evidence="11" type="ORF">JL811_04180</name>
</gene>
<comment type="subcellular location">
    <subcellularLocation>
        <location evidence="1 9">Cell inner membrane</location>
        <topology evidence="1 9">Multi-pass membrane protein</topology>
    </subcellularLocation>
</comment>
<dbReference type="AlphaFoldDB" id="A0A8K0XZ45"/>
<comment type="similarity">
    <text evidence="8 9">Belongs to the TRAP transporter small permease family.</text>
</comment>
<evidence type="ECO:0000256" key="3">
    <source>
        <dbReference type="ARBA" id="ARBA00022475"/>
    </source>
</evidence>
<accession>A0A8K0XZ45</accession>
<comment type="caution">
    <text evidence="11">The sequence shown here is derived from an EMBL/GenBank/DDBJ whole genome shotgun (WGS) entry which is preliminary data.</text>
</comment>
<comment type="function">
    <text evidence="9">Part of the tripartite ATP-independent periplasmic (TRAP) transport system.</text>
</comment>
<feature type="transmembrane region" description="Helical" evidence="9">
    <location>
        <begin position="52"/>
        <end position="71"/>
    </location>
</feature>
<evidence type="ECO:0000256" key="7">
    <source>
        <dbReference type="ARBA" id="ARBA00023136"/>
    </source>
</evidence>